<dbReference type="InterPro" id="IPR012406">
    <property type="entry name" value="UreE"/>
</dbReference>
<comment type="similarity">
    <text evidence="5">Belongs to the UreE family.</text>
</comment>
<reference evidence="8 9" key="1">
    <citation type="submission" date="2019-06" db="EMBL/GenBank/DDBJ databases">
        <title>A novel bacterium of genus Amaricoccus, isolated from marine sediment.</title>
        <authorList>
            <person name="Huang H."/>
            <person name="Mo K."/>
            <person name="Hu Y."/>
        </authorList>
    </citation>
    <scope>NUCLEOTIDE SEQUENCE [LARGE SCALE GENOMIC DNA]</scope>
    <source>
        <strain evidence="8 9">HB172011</strain>
    </source>
</reference>
<dbReference type="Gene3D" id="3.30.70.790">
    <property type="entry name" value="UreE, C-terminal domain"/>
    <property type="match status" value="1"/>
</dbReference>
<dbReference type="Proteomes" id="UP000319255">
    <property type="component" value="Unassembled WGS sequence"/>
</dbReference>
<dbReference type="EMBL" id="VFRP01000002">
    <property type="protein sequence ID" value="TPE53105.1"/>
    <property type="molecule type" value="Genomic_DNA"/>
</dbReference>
<dbReference type="Gene3D" id="2.60.260.20">
    <property type="entry name" value="Urease metallochaperone UreE, N-terminal domain"/>
    <property type="match status" value="1"/>
</dbReference>
<comment type="function">
    <text evidence="5">Involved in urease metallocenter assembly. Binds nickel. Probably functions as a nickel donor during metallocenter assembly.</text>
</comment>
<feature type="region of interest" description="Disordered" evidence="6">
    <location>
        <begin position="138"/>
        <end position="169"/>
    </location>
</feature>
<dbReference type="Pfam" id="PF05194">
    <property type="entry name" value="UreE_C"/>
    <property type="match status" value="1"/>
</dbReference>
<dbReference type="GO" id="GO:0019627">
    <property type="term" value="P:urea metabolic process"/>
    <property type="evidence" value="ECO:0007669"/>
    <property type="project" value="InterPro"/>
</dbReference>
<dbReference type="Pfam" id="PF02814">
    <property type="entry name" value="UreE_N"/>
    <property type="match status" value="1"/>
</dbReference>
<dbReference type="AlphaFoldDB" id="A0A501WXY0"/>
<evidence type="ECO:0000256" key="6">
    <source>
        <dbReference type="SAM" id="MobiDB-lite"/>
    </source>
</evidence>
<dbReference type="GO" id="GO:0006457">
    <property type="term" value="P:protein folding"/>
    <property type="evidence" value="ECO:0007669"/>
    <property type="project" value="InterPro"/>
</dbReference>
<name>A0A501WXY0_9RHOB</name>
<protein>
    <recommendedName>
        <fullName evidence="5">Urease accessory protein UreE</fullName>
    </recommendedName>
</protein>
<keyword evidence="9" id="KW-1185">Reference proteome</keyword>
<dbReference type="InterPro" id="IPR004029">
    <property type="entry name" value="UreE_N"/>
</dbReference>
<organism evidence="8 9">
    <name type="scientific">Amaricoccus solimangrovi</name>
    <dbReference type="NCBI Taxonomy" id="2589815"/>
    <lineage>
        <taxon>Bacteria</taxon>
        <taxon>Pseudomonadati</taxon>
        <taxon>Pseudomonadota</taxon>
        <taxon>Alphaproteobacteria</taxon>
        <taxon>Rhodobacterales</taxon>
        <taxon>Paracoccaceae</taxon>
        <taxon>Amaricoccus</taxon>
    </lineage>
</organism>
<sequence>MTRQITRRVERGLGPLPDADRVTLDYEGRFLRRRTLATASGASLLVDLAETVSLEAGDAFVTEDGARIAIEAAAEPLVEVRTVPGGLARLAWHIGNRHTPAEIAADHLLIRRDHVLEAMLTRLGARLTPVLAPFRPEGGAYGTGRTHGHHHGGATDDPRGTGHGPRAHA</sequence>
<evidence type="ECO:0000259" key="7">
    <source>
        <dbReference type="SMART" id="SM00988"/>
    </source>
</evidence>
<dbReference type="GO" id="GO:0051082">
    <property type="term" value="F:unfolded protein binding"/>
    <property type="evidence" value="ECO:0007669"/>
    <property type="project" value="UniProtKB-UniRule"/>
</dbReference>
<dbReference type="OrthoDB" id="9802215at2"/>
<dbReference type="SUPFAM" id="SSF69737">
    <property type="entry name" value="Urease metallochaperone UreE, C-terminal domain"/>
    <property type="match status" value="1"/>
</dbReference>
<evidence type="ECO:0000256" key="3">
    <source>
        <dbReference type="ARBA" id="ARBA00022596"/>
    </source>
</evidence>
<dbReference type="GO" id="GO:0005737">
    <property type="term" value="C:cytoplasm"/>
    <property type="evidence" value="ECO:0007669"/>
    <property type="project" value="UniProtKB-SubCell"/>
</dbReference>
<dbReference type="GO" id="GO:0065003">
    <property type="term" value="P:protein-containing complex assembly"/>
    <property type="evidence" value="ECO:0007669"/>
    <property type="project" value="InterPro"/>
</dbReference>
<evidence type="ECO:0000256" key="4">
    <source>
        <dbReference type="ARBA" id="ARBA00023186"/>
    </source>
</evidence>
<evidence type="ECO:0000313" key="8">
    <source>
        <dbReference type="EMBL" id="TPE53105.1"/>
    </source>
</evidence>
<evidence type="ECO:0000313" key="9">
    <source>
        <dbReference type="Proteomes" id="UP000319255"/>
    </source>
</evidence>
<gene>
    <name evidence="5" type="primary">ureE</name>
    <name evidence="8" type="ORF">FJM51_03525</name>
</gene>
<comment type="subcellular location">
    <subcellularLocation>
        <location evidence="1 5">Cytoplasm</location>
    </subcellularLocation>
</comment>
<dbReference type="SUPFAM" id="SSF69287">
    <property type="entry name" value="Urease metallochaperone UreE, N-terminal domain"/>
    <property type="match status" value="1"/>
</dbReference>
<dbReference type="HAMAP" id="MF_00822">
    <property type="entry name" value="UreE"/>
    <property type="match status" value="1"/>
</dbReference>
<dbReference type="GO" id="GO:0016151">
    <property type="term" value="F:nickel cation binding"/>
    <property type="evidence" value="ECO:0007669"/>
    <property type="project" value="UniProtKB-UniRule"/>
</dbReference>
<evidence type="ECO:0000256" key="2">
    <source>
        <dbReference type="ARBA" id="ARBA00022490"/>
    </source>
</evidence>
<dbReference type="InterPro" id="IPR007864">
    <property type="entry name" value="UreE_C_dom"/>
</dbReference>
<keyword evidence="4 5" id="KW-0143">Chaperone</keyword>
<keyword evidence="2 5" id="KW-0963">Cytoplasm</keyword>
<comment type="caution">
    <text evidence="8">The sequence shown here is derived from an EMBL/GenBank/DDBJ whole genome shotgun (WGS) entry which is preliminary data.</text>
</comment>
<evidence type="ECO:0000256" key="1">
    <source>
        <dbReference type="ARBA" id="ARBA00004496"/>
    </source>
</evidence>
<dbReference type="SMART" id="SM00988">
    <property type="entry name" value="UreE_N"/>
    <property type="match status" value="1"/>
</dbReference>
<dbReference type="InterPro" id="IPR036118">
    <property type="entry name" value="UreE_N_sf"/>
</dbReference>
<keyword evidence="3 5" id="KW-0533">Nickel</keyword>
<feature type="domain" description="UreE urease accessory N-terminal" evidence="7">
    <location>
        <begin position="4"/>
        <end position="68"/>
    </location>
</feature>
<proteinExistence type="inferred from homology"/>
<dbReference type="RefSeq" id="WP_140452727.1">
    <property type="nucleotide sequence ID" value="NZ_VFRP01000002.1"/>
</dbReference>
<accession>A0A501WXY0</accession>
<evidence type="ECO:0000256" key="5">
    <source>
        <dbReference type="HAMAP-Rule" id="MF_00822"/>
    </source>
</evidence>